<dbReference type="InterPro" id="IPR006913">
    <property type="entry name" value="CENP-V/GFA"/>
</dbReference>
<sequence>MTVPVPFTGGCDCGAIRYEGSAAPIAVLNCHCRNCQRSSGTGFTTVAVVPTDSLRLLRGTPRQHTSTADSGNEVKREFCPDCGTPLFARGGIPSQLMAIKVGSLDDPSWCVPTLDIWTQSAQPWTTMNPALPKFPKNIPAPPH</sequence>
<dbReference type="EMBL" id="CP011509">
    <property type="protein sequence ID" value="AKJ02915.1"/>
    <property type="molecule type" value="Genomic_DNA"/>
</dbReference>
<dbReference type="GO" id="GO:0016846">
    <property type="term" value="F:carbon-sulfur lyase activity"/>
    <property type="evidence" value="ECO:0007669"/>
    <property type="project" value="InterPro"/>
</dbReference>
<protein>
    <submittedName>
        <fullName evidence="6">Gfa-like protein</fullName>
    </submittedName>
</protein>
<dbReference type="RefSeq" id="WP_211276520.1">
    <property type="nucleotide sequence ID" value="NZ_CP011509.1"/>
</dbReference>
<keyword evidence="4" id="KW-0456">Lyase</keyword>
<dbReference type="Pfam" id="PF04828">
    <property type="entry name" value="GFA"/>
    <property type="match status" value="1"/>
</dbReference>
<evidence type="ECO:0000256" key="2">
    <source>
        <dbReference type="ARBA" id="ARBA00022723"/>
    </source>
</evidence>
<gene>
    <name evidence="6" type="ORF">AA314_04541</name>
</gene>
<keyword evidence="3" id="KW-0862">Zinc</keyword>
<dbReference type="GO" id="GO:0046872">
    <property type="term" value="F:metal ion binding"/>
    <property type="evidence" value="ECO:0007669"/>
    <property type="project" value="UniProtKB-KW"/>
</dbReference>
<evidence type="ECO:0000259" key="5">
    <source>
        <dbReference type="PROSITE" id="PS51891"/>
    </source>
</evidence>
<evidence type="ECO:0000313" key="7">
    <source>
        <dbReference type="Proteomes" id="UP000035579"/>
    </source>
</evidence>
<dbReference type="Proteomes" id="UP000035579">
    <property type="component" value="Chromosome"/>
</dbReference>
<dbReference type="PROSITE" id="PS51891">
    <property type="entry name" value="CENP_V_GFA"/>
    <property type="match status" value="1"/>
</dbReference>
<dbReference type="PANTHER" id="PTHR33337">
    <property type="entry name" value="GFA DOMAIN-CONTAINING PROTEIN"/>
    <property type="match status" value="1"/>
</dbReference>
<comment type="similarity">
    <text evidence="1">Belongs to the Gfa family.</text>
</comment>
<evidence type="ECO:0000256" key="4">
    <source>
        <dbReference type="ARBA" id="ARBA00023239"/>
    </source>
</evidence>
<proteinExistence type="inferred from homology"/>
<keyword evidence="2" id="KW-0479">Metal-binding</keyword>
<dbReference type="InterPro" id="IPR011057">
    <property type="entry name" value="Mss4-like_sf"/>
</dbReference>
<dbReference type="KEGG" id="age:AA314_04541"/>
<dbReference type="Gene3D" id="3.90.1590.10">
    <property type="entry name" value="glutathione-dependent formaldehyde- activating enzyme (gfa)"/>
    <property type="match status" value="1"/>
</dbReference>
<dbReference type="PANTHER" id="PTHR33337:SF40">
    <property type="entry name" value="CENP-V_GFA DOMAIN-CONTAINING PROTEIN-RELATED"/>
    <property type="match status" value="1"/>
</dbReference>
<feature type="domain" description="CENP-V/GFA" evidence="5">
    <location>
        <begin position="7"/>
        <end position="125"/>
    </location>
</feature>
<dbReference type="AlphaFoldDB" id="A0AAC8Q8L7"/>
<evidence type="ECO:0000256" key="3">
    <source>
        <dbReference type="ARBA" id="ARBA00022833"/>
    </source>
</evidence>
<evidence type="ECO:0000313" key="6">
    <source>
        <dbReference type="EMBL" id="AKJ02915.1"/>
    </source>
</evidence>
<dbReference type="SUPFAM" id="SSF51316">
    <property type="entry name" value="Mss4-like"/>
    <property type="match status" value="1"/>
</dbReference>
<name>A0AAC8Q8L7_9BACT</name>
<organism evidence="6 7">
    <name type="scientific">Archangium gephyra</name>
    <dbReference type="NCBI Taxonomy" id="48"/>
    <lineage>
        <taxon>Bacteria</taxon>
        <taxon>Pseudomonadati</taxon>
        <taxon>Myxococcota</taxon>
        <taxon>Myxococcia</taxon>
        <taxon>Myxococcales</taxon>
        <taxon>Cystobacterineae</taxon>
        <taxon>Archangiaceae</taxon>
        <taxon>Archangium</taxon>
    </lineage>
</organism>
<reference evidence="6 7" key="1">
    <citation type="submission" date="2015-05" db="EMBL/GenBank/DDBJ databases">
        <title>Genome assembly of Archangium gephyra DSM 2261.</title>
        <authorList>
            <person name="Sharma G."/>
            <person name="Subramanian S."/>
        </authorList>
    </citation>
    <scope>NUCLEOTIDE SEQUENCE [LARGE SCALE GENOMIC DNA]</scope>
    <source>
        <strain evidence="6 7">DSM 2261</strain>
    </source>
</reference>
<accession>A0AAC8Q8L7</accession>
<evidence type="ECO:0000256" key="1">
    <source>
        <dbReference type="ARBA" id="ARBA00005495"/>
    </source>
</evidence>